<dbReference type="InterPro" id="IPR045039">
    <property type="entry name" value="NSI-like"/>
</dbReference>
<organism evidence="4 5">
    <name type="scientific">Syntrophus gentianae</name>
    <dbReference type="NCBI Taxonomy" id="43775"/>
    <lineage>
        <taxon>Bacteria</taxon>
        <taxon>Pseudomonadati</taxon>
        <taxon>Thermodesulfobacteriota</taxon>
        <taxon>Syntrophia</taxon>
        <taxon>Syntrophales</taxon>
        <taxon>Syntrophaceae</taxon>
        <taxon>Syntrophus</taxon>
    </lineage>
</organism>
<evidence type="ECO:0000313" key="4">
    <source>
        <dbReference type="EMBL" id="SEM34946.1"/>
    </source>
</evidence>
<dbReference type="Proteomes" id="UP000198744">
    <property type="component" value="Unassembled WGS sequence"/>
</dbReference>
<dbReference type="RefSeq" id="WP_093883397.1">
    <property type="nucleotide sequence ID" value="NZ_FOBS01000011.1"/>
</dbReference>
<dbReference type="NCBIfam" id="NF005840">
    <property type="entry name" value="PRK07757.1"/>
    <property type="match status" value="1"/>
</dbReference>
<dbReference type="Pfam" id="PF00583">
    <property type="entry name" value="Acetyltransf_1"/>
    <property type="match status" value="1"/>
</dbReference>
<dbReference type="PANTHER" id="PTHR43626">
    <property type="entry name" value="ACYL-COA N-ACYLTRANSFERASE"/>
    <property type="match status" value="1"/>
</dbReference>
<dbReference type="EMBL" id="FOBS01000011">
    <property type="protein sequence ID" value="SEM34946.1"/>
    <property type="molecule type" value="Genomic_DNA"/>
</dbReference>
<dbReference type="STRING" id="43775.SAMN04489760_11155"/>
<feature type="domain" description="N-acetyltransferase" evidence="3">
    <location>
        <begin position="1"/>
        <end position="152"/>
    </location>
</feature>
<dbReference type="GO" id="GO:0008080">
    <property type="term" value="F:N-acetyltransferase activity"/>
    <property type="evidence" value="ECO:0007669"/>
    <property type="project" value="InterPro"/>
</dbReference>
<dbReference type="AlphaFoldDB" id="A0A1H7XME9"/>
<evidence type="ECO:0000313" key="5">
    <source>
        <dbReference type="Proteomes" id="UP000198744"/>
    </source>
</evidence>
<dbReference type="CDD" id="cd04301">
    <property type="entry name" value="NAT_SF"/>
    <property type="match status" value="1"/>
</dbReference>
<reference evidence="4 5" key="1">
    <citation type="submission" date="2016-10" db="EMBL/GenBank/DDBJ databases">
        <authorList>
            <person name="de Groot N.N."/>
        </authorList>
    </citation>
    <scope>NUCLEOTIDE SEQUENCE [LARGE SCALE GENOMIC DNA]</scope>
    <source>
        <strain evidence="4 5">DSM 8423</strain>
    </source>
</reference>
<dbReference type="Gene3D" id="3.40.630.30">
    <property type="match status" value="1"/>
</dbReference>
<keyword evidence="1" id="KW-0808">Transferase</keyword>
<gene>
    <name evidence="4" type="ORF">SAMN04489760_11155</name>
</gene>
<accession>A0A1H7XME9</accession>
<keyword evidence="5" id="KW-1185">Reference proteome</keyword>
<dbReference type="SUPFAM" id="SSF55729">
    <property type="entry name" value="Acyl-CoA N-acyltransferases (Nat)"/>
    <property type="match status" value="1"/>
</dbReference>
<dbReference type="PROSITE" id="PS51186">
    <property type="entry name" value="GNAT"/>
    <property type="match status" value="1"/>
</dbReference>
<evidence type="ECO:0000256" key="2">
    <source>
        <dbReference type="ARBA" id="ARBA00023315"/>
    </source>
</evidence>
<protein>
    <submittedName>
        <fullName evidence="4">N-acetylglutamate synthase</fullName>
    </submittedName>
</protein>
<sequence>MLRKARIGDVKTIHRMINVSSGKGEILPRSLMDIYGNLRDFFVYTDEEQNSLIGICAMSIIWENLAEIRSLFVEESRRKEGIGRRLVEACISEAITLDLYRIFTLTFQVEFFSRLGFEIVDRSTLSEKIWTDCFRCSKYPDYCDEVAMILEL</sequence>
<evidence type="ECO:0000259" key="3">
    <source>
        <dbReference type="PROSITE" id="PS51186"/>
    </source>
</evidence>
<evidence type="ECO:0000256" key="1">
    <source>
        <dbReference type="ARBA" id="ARBA00022679"/>
    </source>
</evidence>
<dbReference type="GO" id="GO:0005737">
    <property type="term" value="C:cytoplasm"/>
    <property type="evidence" value="ECO:0007669"/>
    <property type="project" value="TreeGrafter"/>
</dbReference>
<proteinExistence type="predicted"/>
<dbReference type="PANTHER" id="PTHR43626:SF4">
    <property type="entry name" value="GCN5-RELATED N-ACETYLTRANSFERASE 2, CHLOROPLASTIC"/>
    <property type="match status" value="1"/>
</dbReference>
<dbReference type="InterPro" id="IPR000182">
    <property type="entry name" value="GNAT_dom"/>
</dbReference>
<dbReference type="InterPro" id="IPR016181">
    <property type="entry name" value="Acyl_CoA_acyltransferase"/>
</dbReference>
<name>A0A1H7XME9_9BACT</name>
<keyword evidence="2" id="KW-0012">Acyltransferase</keyword>
<dbReference type="OrthoDB" id="9793138at2"/>